<name>A0A151SFC8_CAJCA</name>
<dbReference type="AlphaFoldDB" id="A0A151SFC8"/>
<dbReference type="PANTHER" id="PTHR11439:SF467">
    <property type="entry name" value="INTEGRASE CATALYTIC DOMAIN-CONTAINING PROTEIN"/>
    <property type="match status" value="1"/>
</dbReference>
<reference evidence="1" key="1">
    <citation type="journal article" date="2012" name="Nat. Biotechnol.">
        <title>Draft genome sequence of pigeonpea (Cajanus cajan), an orphan legume crop of resource-poor farmers.</title>
        <authorList>
            <person name="Varshney R.K."/>
            <person name="Chen W."/>
            <person name="Li Y."/>
            <person name="Bharti A.K."/>
            <person name="Saxena R.K."/>
            <person name="Schlueter J.A."/>
            <person name="Donoghue M.T."/>
            <person name="Azam S."/>
            <person name="Fan G."/>
            <person name="Whaley A.M."/>
            <person name="Farmer A.D."/>
            <person name="Sheridan J."/>
            <person name="Iwata A."/>
            <person name="Tuteja R."/>
            <person name="Penmetsa R.V."/>
            <person name="Wu W."/>
            <person name="Upadhyaya H.D."/>
            <person name="Yang S.P."/>
            <person name="Shah T."/>
            <person name="Saxena K.B."/>
            <person name="Michael T."/>
            <person name="McCombie W.R."/>
            <person name="Yang B."/>
            <person name="Zhang G."/>
            <person name="Yang H."/>
            <person name="Wang J."/>
            <person name="Spillane C."/>
            <person name="Cook D.R."/>
            <person name="May G.D."/>
            <person name="Xu X."/>
            <person name="Jackson S.A."/>
        </authorList>
    </citation>
    <scope>NUCLEOTIDE SEQUENCE [LARGE SCALE GENOMIC DNA]</scope>
</reference>
<accession>A0A151SFC8</accession>
<dbReference type="STRING" id="3821.A0A151SFC8"/>
<dbReference type="EMBL" id="KQ483413">
    <property type="protein sequence ID" value="KYP53493.1"/>
    <property type="molecule type" value="Genomic_DNA"/>
</dbReference>
<dbReference type="Proteomes" id="UP000075243">
    <property type="component" value="Unassembled WGS sequence"/>
</dbReference>
<sequence length="85" mass="9591">MVCSRLDIAYVVGVVSRFLSNIRKRHWEAVKWILRYLRGTTKRCLFFGNGDLKLIGYSDANMVGDVDSRKSASRYLITFAGGAIS</sequence>
<gene>
    <name evidence="1" type="ORF">KK1_024631</name>
</gene>
<proteinExistence type="predicted"/>
<keyword evidence="2" id="KW-1185">Reference proteome</keyword>
<organism evidence="1 2">
    <name type="scientific">Cajanus cajan</name>
    <name type="common">Pigeon pea</name>
    <name type="synonym">Cajanus indicus</name>
    <dbReference type="NCBI Taxonomy" id="3821"/>
    <lineage>
        <taxon>Eukaryota</taxon>
        <taxon>Viridiplantae</taxon>
        <taxon>Streptophyta</taxon>
        <taxon>Embryophyta</taxon>
        <taxon>Tracheophyta</taxon>
        <taxon>Spermatophyta</taxon>
        <taxon>Magnoliopsida</taxon>
        <taxon>eudicotyledons</taxon>
        <taxon>Gunneridae</taxon>
        <taxon>Pentapetalae</taxon>
        <taxon>rosids</taxon>
        <taxon>fabids</taxon>
        <taxon>Fabales</taxon>
        <taxon>Fabaceae</taxon>
        <taxon>Papilionoideae</taxon>
        <taxon>50 kb inversion clade</taxon>
        <taxon>NPAAA clade</taxon>
        <taxon>indigoferoid/millettioid clade</taxon>
        <taxon>Phaseoleae</taxon>
        <taxon>Cajanus</taxon>
    </lineage>
</organism>
<evidence type="ECO:0000313" key="2">
    <source>
        <dbReference type="Proteomes" id="UP000075243"/>
    </source>
</evidence>
<dbReference type="PANTHER" id="PTHR11439">
    <property type="entry name" value="GAG-POL-RELATED RETROTRANSPOSON"/>
    <property type="match status" value="1"/>
</dbReference>
<protein>
    <submittedName>
        <fullName evidence="1">Retrovirus-related Pol polyprotein from transposon TNT 1-94</fullName>
    </submittedName>
</protein>
<dbReference type="Gramene" id="C.cajan_24417.t">
    <property type="protein sequence ID" value="C.cajan_24417.t.cds1"/>
    <property type="gene ID" value="C.cajan_24417"/>
</dbReference>
<evidence type="ECO:0000313" key="1">
    <source>
        <dbReference type="EMBL" id="KYP53493.1"/>
    </source>
</evidence>